<proteinExistence type="inferred from homology"/>
<dbReference type="AlphaFoldDB" id="A0A0R3X1A8"/>
<sequence>MDPFDLVSEDVPSISFERNQLEILANPCAFYNAVRDGVKTARRRIVLATLYLGTGELEQRLVEAIATNKNNPQVTLLADATRSMRTIRATAEFVDTQQRRMNGRTFMTTQSSPLFLLRRIAQLPSSQVALYRNHRLHGWMHWVVPERLNELLGLQHMKVYVFDDDIIISGANLSEEYFKTRQDRAWLFRGVPALADFYSNLIDIIVSLSYRVTAKGELKAISKETNLELAEGKTYCSLFRSRIKAFLTEARAKYAATNAPTVYGTAVFPLVQMGAYGIHQEILLVKRLLHFLPACDLAFTTGYFCPTHELEVAMAAIAQLSEHQGSQVNILCAAPQASSFFNSKGLSGVVPAAYREMLISFLQRTSQLPNIHVQEYFRPGWTFHAKGLWVNTHGIDATTLASIGSSNYGYRSRDLDLESQIVVVTRDMELRRRIEAERRWLWDARYLRPVTLEGLLLPTEPRFKWFARWTLPFLRRIM</sequence>
<dbReference type="PANTHER" id="PTHR12586:SF1">
    <property type="entry name" value="CDP-DIACYLGLYCEROL--GLYCEROL-3-PHOSPHATE 3-PHOSPHATIDYLTRANSFERASE, MITOCHONDRIAL"/>
    <property type="match status" value="1"/>
</dbReference>
<evidence type="ECO:0000256" key="2">
    <source>
        <dbReference type="ARBA" id="ARBA00005042"/>
    </source>
</evidence>
<dbReference type="PIRSF" id="PIRSF000850">
    <property type="entry name" value="Phospholipase_D_PSS"/>
    <property type="match status" value="1"/>
</dbReference>
<dbReference type="CDD" id="cd09137">
    <property type="entry name" value="PLDc_PGS1_euk_2"/>
    <property type="match status" value="1"/>
</dbReference>
<evidence type="ECO:0000313" key="15">
    <source>
        <dbReference type="WBParaSite" id="TTAC_0000697101-mRNA-1"/>
    </source>
</evidence>
<dbReference type="CDD" id="cd09135">
    <property type="entry name" value="PLDc_PGS1_euk_1"/>
    <property type="match status" value="1"/>
</dbReference>
<dbReference type="GO" id="GO:0008444">
    <property type="term" value="F:CDP-diacylglycerol-glycerol-3-phosphate 3-phosphatidyltransferase activity"/>
    <property type="evidence" value="ECO:0007669"/>
    <property type="project" value="UniProtKB-EC"/>
</dbReference>
<keyword evidence="11" id="KW-0067">ATP-binding</keyword>
<keyword evidence="5 11" id="KW-0808">Transferase</keyword>
<evidence type="ECO:0000256" key="10">
    <source>
        <dbReference type="ARBA" id="ARBA00048586"/>
    </source>
</evidence>
<evidence type="ECO:0000313" key="13">
    <source>
        <dbReference type="EMBL" id="VDM31247.1"/>
    </source>
</evidence>
<evidence type="ECO:0000256" key="7">
    <source>
        <dbReference type="ARBA" id="ARBA00023098"/>
    </source>
</evidence>
<dbReference type="InterPro" id="IPR016270">
    <property type="entry name" value="PGS1"/>
</dbReference>
<evidence type="ECO:0000256" key="3">
    <source>
        <dbReference type="ARBA" id="ARBA00010682"/>
    </source>
</evidence>
<dbReference type="WBParaSite" id="TTAC_0000697101-mRNA-1">
    <property type="protein sequence ID" value="TTAC_0000697101-mRNA-1"/>
    <property type="gene ID" value="TTAC_0000697101"/>
</dbReference>
<keyword evidence="8 11" id="KW-0594">Phospholipid biosynthesis</keyword>
<feature type="domain" description="PLD phosphodiesterase" evidence="12">
    <location>
        <begin position="151"/>
        <end position="177"/>
    </location>
</feature>
<reference evidence="15" key="1">
    <citation type="submission" date="2017-02" db="UniProtKB">
        <authorList>
            <consortium name="WormBaseParasite"/>
        </authorList>
    </citation>
    <scope>IDENTIFICATION</scope>
</reference>
<comment type="function">
    <text evidence="1 11">Functions in the biosynthesis of the anionic phospholipids phosphatidylglycerol and cardiolipin.</text>
</comment>
<accession>A0A0R3X1A8</accession>
<keyword evidence="11" id="KW-0547">Nucleotide-binding</keyword>
<dbReference type="STRING" id="6205.A0A0R3X1A8"/>
<dbReference type="Pfam" id="PF00614">
    <property type="entry name" value="PLDc"/>
    <property type="match status" value="1"/>
</dbReference>
<evidence type="ECO:0000256" key="8">
    <source>
        <dbReference type="ARBA" id="ARBA00023209"/>
    </source>
</evidence>
<dbReference type="GO" id="GO:0005524">
    <property type="term" value="F:ATP binding"/>
    <property type="evidence" value="ECO:0007669"/>
    <property type="project" value="UniProtKB-KW"/>
</dbReference>
<dbReference type="GO" id="GO:0005739">
    <property type="term" value="C:mitochondrion"/>
    <property type="evidence" value="ECO:0007669"/>
    <property type="project" value="UniProtKB-SubCell"/>
</dbReference>
<dbReference type="Gene3D" id="3.30.870.10">
    <property type="entry name" value="Endonuclease Chain A"/>
    <property type="match status" value="2"/>
</dbReference>
<dbReference type="GO" id="GO:0032049">
    <property type="term" value="P:cardiolipin biosynthetic process"/>
    <property type="evidence" value="ECO:0007669"/>
    <property type="project" value="InterPro"/>
</dbReference>
<dbReference type="OrthoDB" id="116827at2759"/>
<comment type="pathway">
    <text evidence="2 11">Phospholipid metabolism; phosphatidylglycerol biosynthesis; phosphatidylglycerol from CDP-diacylglycerol: step 1/2.</text>
</comment>
<dbReference type="SUPFAM" id="SSF56024">
    <property type="entry name" value="Phospholipase D/nuclease"/>
    <property type="match status" value="2"/>
</dbReference>
<keyword evidence="7 11" id="KW-0443">Lipid metabolism</keyword>
<keyword evidence="6" id="KW-0677">Repeat</keyword>
<comment type="catalytic activity">
    <reaction evidence="10 11">
        <text>a CDP-1,2-diacyl-sn-glycerol + sn-glycerol 3-phosphate = a 1,2-diacyl-sn-glycero-3-phospho-(1'-sn-glycero-3'-phosphate) + CMP + H(+)</text>
        <dbReference type="Rhea" id="RHEA:12593"/>
        <dbReference type="ChEBI" id="CHEBI:15378"/>
        <dbReference type="ChEBI" id="CHEBI:57597"/>
        <dbReference type="ChEBI" id="CHEBI:58332"/>
        <dbReference type="ChEBI" id="CHEBI:60110"/>
        <dbReference type="ChEBI" id="CHEBI:60377"/>
        <dbReference type="EC" id="2.7.8.5"/>
    </reaction>
</comment>
<dbReference type="EMBL" id="UYWX01020334">
    <property type="protein sequence ID" value="VDM31247.1"/>
    <property type="molecule type" value="Genomic_DNA"/>
</dbReference>
<dbReference type="SMART" id="SM00155">
    <property type="entry name" value="PLDc"/>
    <property type="match status" value="2"/>
</dbReference>
<protein>
    <recommendedName>
        <fullName evidence="11">CDP-diacylglycerol--glycerol-3-phosphate 3-phosphatidyltransferase</fullName>
        <ecNumber evidence="11">2.7.8.5</ecNumber>
    </recommendedName>
</protein>
<evidence type="ECO:0000256" key="4">
    <source>
        <dbReference type="ARBA" id="ARBA00022516"/>
    </source>
</evidence>
<dbReference type="Proteomes" id="UP000274429">
    <property type="component" value="Unassembled WGS sequence"/>
</dbReference>
<dbReference type="PANTHER" id="PTHR12586">
    <property type="entry name" value="CDP-DIACYLGLYCEROL--SERINE O-PHOSPHATIDYLTRANSFERASE"/>
    <property type="match status" value="1"/>
</dbReference>
<evidence type="ECO:0000259" key="12">
    <source>
        <dbReference type="PROSITE" id="PS50035"/>
    </source>
</evidence>
<keyword evidence="14" id="KW-1185">Reference proteome</keyword>
<comment type="subcellular location">
    <subcellularLocation>
        <location evidence="11">Mitochondrion</location>
    </subcellularLocation>
</comment>
<name>A0A0R3X1A8_HYDTA</name>
<evidence type="ECO:0000256" key="9">
    <source>
        <dbReference type="ARBA" id="ARBA00023264"/>
    </source>
</evidence>
<gene>
    <name evidence="13" type="ORF">TTAC_LOCUS6956</name>
</gene>
<comment type="similarity">
    <text evidence="3 11">Belongs to the CDP-alcohol phosphatidyltransferase class-II family.</text>
</comment>
<reference evidence="13 14" key="2">
    <citation type="submission" date="2018-11" db="EMBL/GenBank/DDBJ databases">
        <authorList>
            <consortium name="Pathogen Informatics"/>
        </authorList>
    </citation>
    <scope>NUCLEOTIDE SEQUENCE [LARGE SCALE GENOMIC DNA]</scope>
</reference>
<keyword evidence="9 11" id="KW-1208">Phospholipid metabolism</keyword>
<evidence type="ECO:0000256" key="5">
    <source>
        <dbReference type="ARBA" id="ARBA00022679"/>
    </source>
</evidence>
<keyword evidence="11" id="KW-0496">Mitochondrion</keyword>
<dbReference type="PROSITE" id="PS50035">
    <property type="entry name" value="PLD"/>
    <property type="match status" value="1"/>
</dbReference>
<evidence type="ECO:0000256" key="11">
    <source>
        <dbReference type="RuleBase" id="RU365024"/>
    </source>
</evidence>
<evidence type="ECO:0000256" key="6">
    <source>
        <dbReference type="ARBA" id="ARBA00022737"/>
    </source>
</evidence>
<evidence type="ECO:0000256" key="1">
    <source>
        <dbReference type="ARBA" id="ARBA00003537"/>
    </source>
</evidence>
<keyword evidence="4 11" id="KW-0444">Lipid biosynthesis</keyword>
<dbReference type="EC" id="2.7.8.5" evidence="11"/>
<organism evidence="15">
    <name type="scientific">Hydatigena taeniaeformis</name>
    <name type="common">Feline tapeworm</name>
    <name type="synonym">Taenia taeniaeformis</name>
    <dbReference type="NCBI Taxonomy" id="6205"/>
    <lineage>
        <taxon>Eukaryota</taxon>
        <taxon>Metazoa</taxon>
        <taxon>Spiralia</taxon>
        <taxon>Lophotrochozoa</taxon>
        <taxon>Platyhelminthes</taxon>
        <taxon>Cestoda</taxon>
        <taxon>Eucestoda</taxon>
        <taxon>Cyclophyllidea</taxon>
        <taxon>Taeniidae</taxon>
        <taxon>Hydatigera</taxon>
    </lineage>
</organism>
<dbReference type="InterPro" id="IPR001736">
    <property type="entry name" value="PLipase_D/transphosphatidylase"/>
</dbReference>
<dbReference type="UniPathway" id="UPA00084">
    <property type="reaction ID" value="UER00503"/>
</dbReference>
<evidence type="ECO:0000313" key="14">
    <source>
        <dbReference type="Proteomes" id="UP000274429"/>
    </source>
</evidence>